<dbReference type="GeneID" id="68871528"/>
<protein>
    <recommendedName>
        <fullName evidence="3">Methyltransferase, TIGR04325 family</fullName>
    </recommendedName>
</protein>
<dbReference type="Proteomes" id="UP000027746">
    <property type="component" value="Unassembled WGS sequence"/>
</dbReference>
<dbReference type="AlphaFoldDB" id="A0A073J174"/>
<dbReference type="RefSeq" id="WP_037926909.1">
    <property type="nucleotide sequence ID" value="NZ_CP054599.1"/>
</dbReference>
<dbReference type="SUPFAM" id="SSF53335">
    <property type="entry name" value="S-adenosyl-L-methionine-dependent methyltransferases"/>
    <property type="match status" value="1"/>
</dbReference>
<organism evidence="1 2">
    <name type="scientific">Pseudosulfitobacter pseudonitzschiae</name>
    <dbReference type="NCBI Taxonomy" id="1402135"/>
    <lineage>
        <taxon>Bacteria</taxon>
        <taxon>Pseudomonadati</taxon>
        <taxon>Pseudomonadota</taxon>
        <taxon>Alphaproteobacteria</taxon>
        <taxon>Rhodobacterales</taxon>
        <taxon>Roseobacteraceae</taxon>
        <taxon>Pseudosulfitobacter</taxon>
    </lineage>
</organism>
<dbReference type="NCBIfam" id="TIGR04325">
    <property type="entry name" value="MTase_LIC12133"/>
    <property type="match status" value="1"/>
</dbReference>
<name>A0A073J174_9RHOB</name>
<evidence type="ECO:0000313" key="1">
    <source>
        <dbReference type="EMBL" id="KEJ95570.1"/>
    </source>
</evidence>
<sequence>MGIRHVAKASRAAVEKSVGIPLATGWGRLMALGIRPPAFVGAYPDYATAKAHAPRDTPNSYDDDQVAPLNFELMSQLHIWDYPVVFWLGKLMQPGLHVVDAGGHFGTKYIAFRDLLPLAEIRWSVQDLPAVIRASRAAQQRGAVPAEVNFIDALSDGGAADVLLASGLLQYLDRPLAEMVAELPSPPRHILLNKVATREGATVVTLEKIGPARLPYQIRNRAAFERELTDMGYTIRDSWVIPSLSRRIGTHPGLGASTSMGYYLERES</sequence>
<reference evidence="1 2" key="1">
    <citation type="submission" date="2014-01" db="EMBL/GenBank/DDBJ databases">
        <title>Sulfitobacter sp. H3 (MCCC 1A00686) Genome Sequencing.</title>
        <authorList>
            <person name="Lai Q."/>
            <person name="Hong Z."/>
        </authorList>
    </citation>
    <scope>NUCLEOTIDE SEQUENCE [LARGE SCALE GENOMIC DNA]</scope>
    <source>
        <strain evidence="1 2">H3</strain>
    </source>
</reference>
<proteinExistence type="predicted"/>
<comment type="caution">
    <text evidence="1">The sequence shown here is derived from an EMBL/GenBank/DDBJ whole genome shotgun (WGS) entry which is preliminary data.</text>
</comment>
<dbReference type="InterPro" id="IPR029063">
    <property type="entry name" value="SAM-dependent_MTases_sf"/>
</dbReference>
<dbReference type="EMBL" id="JAMD01000006">
    <property type="protein sequence ID" value="KEJ95570.1"/>
    <property type="molecule type" value="Genomic_DNA"/>
</dbReference>
<evidence type="ECO:0008006" key="3">
    <source>
        <dbReference type="Google" id="ProtNLM"/>
    </source>
</evidence>
<dbReference type="Gene3D" id="3.40.50.150">
    <property type="entry name" value="Vaccinia Virus protein VP39"/>
    <property type="match status" value="1"/>
</dbReference>
<keyword evidence="2" id="KW-1185">Reference proteome</keyword>
<dbReference type="OrthoDB" id="118271at2"/>
<evidence type="ECO:0000313" key="2">
    <source>
        <dbReference type="Proteomes" id="UP000027746"/>
    </source>
</evidence>
<gene>
    <name evidence="1" type="ORF">SUH3_21535</name>
</gene>
<accession>A0A073J174</accession>
<dbReference type="InterPro" id="IPR027612">
    <property type="entry name" value="Put_MTase_LIC12133"/>
</dbReference>